<keyword evidence="2" id="KW-1133">Transmembrane helix</keyword>
<dbReference type="PANTHER" id="PTHR15678:SF6">
    <property type="entry name" value="BRIDGE-LIKE LIPID TRANSFER PROTEIN FAMILY MEMBER 2"/>
    <property type="match status" value="1"/>
</dbReference>
<dbReference type="InterPro" id="IPR019441">
    <property type="entry name" value="FMP27/BLTP2/Hobbit_GFWDK_RBG"/>
</dbReference>
<keyword evidence="7" id="KW-1185">Reference proteome</keyword>
<evidence type="ECO:0000259" key="3">
    <source>
        <dbReference type="SMART" id="SM01214"/>
    </source>
</evidence>
<evidence type="ECO:0000256" key="1">
    <source>
        <dbReference type="SAM" id="MobiDB-lite"/>
    </source>
</evidence>
<feature type="compositionally biased region" description="Basic residues" evidence="1">
    <location>
        <begin position="2866"/>
        <end position="2880"/>
    </location>
</feature>
<dbReference type="SMART" id="SM01214">
    <property type="entry name" value="Fmp27_GFWDK"/>
    <property type="match status" value="1"/>
</dbReference>
<dbReference type="InterPro" id="IPR019415">
    <property type="entry name" value="FMP27_SW_RBG"/>
</dbReference>
<sequence length="2918" mass="322843">MLSSVFLILKAFFLGSSGGLGFWAFILVWVARIVTLSFIFRTYAGPALLKLVSKRLRVRSVSLRSIRGIYFRAGSGTIRIDRVGISYHRPSPTTASRLTLVVEGFKVELSKDQEPQLRPSLKRRRSTPATRFGDQTRFATSVALRSTWNFLDPYVRPLIRTSIVSVLRFVIRALPALTQVIDFELDSAVVTYAAIPGVELVLKQARVKTKVSLTIVDNVLIPGAPAAPHPQPFRGHRRFASVADWNARVQNSLRRTWDRAWGATQVTASLSLRLQGISATASPLALKDMPTALPASMRCFVYVPGTKFKASVRIDPHRDIEPHSVETTLVLDSLDVHTDVVQHLLNQMSAGKKTKTNGVAVGNGLQNSSPLSLHPSGYNPPSPLLSPWSPVRSPRSPLQHIPSVRGHNTLSPQDHSPLSPAGTSSPMPSPAVARKPMWSSPMSPGSPLMEALSSASLRLGWGSKPIPVRRLNSRSDSSRLAFLKGIDVTVSKLTLKHALPRMETDVTQTFEVALYDLHVGAGLSHPDTTPLHRQHLGSRSVPNDPLSADVYRLTVSAHQVTLDRSSSGALVSHLRLLSVSSIFAGAVVSQWPTPWLKGPAFMHGDPNSQLLAVDVELGSVEVTERLEVLRAMMARTKPPKVQTEARPLLPTVLSPVPRIAFGFKVGPVVARLISLSTENDGVPFALEAHTDGLTFTLGSQFVSLPDKRMAHLQRTFVGVCVSLSGGEDQPRESLLSIDTIQVTAYGNALGDVADEVHNTVTVDVPSAYTDLQCSTEAISVELWQPDVIKAVTRIFASFTGAPKPPSPSPRQRALDQLPFGLSVAVAVGRFVLFVTAPDIAPTEDLDISRGVALHLGACFSYCAVHSRHAERIQNLRPRSEIRLRLALPTEHVMKAVAGNSPPVATRSTRALMGASFWDMAARDAVATQFSADDPSCLEFDPQLDTRQFLHVKRVDLEGVLTGLRSNGTFQPVHEDELVVKISASLIRGTLRLAQLYNVLLALKTLQSIIPSKPKSNELSSPPSSMLVTLQCDIKQLQLLVQFSLQTKLYLRVSYLCCDVTSQSIVAIKWSNIVLAVNVFTQRDGVQREEWEQFACFADWRISLPLNARPLQVSVEADGALLRIPFDYVLADLILDINLTIKSAKHLLRMVPAGKYQRPPAPEAEAAKVLPKMVIKIRCLTVEAADEKFESRLGLIWQAGFPAARLKQEREEAFGAKVSSITASQSSHALPQTRGTVSDFQFTAKHTVSVEEARQRLSQVHSVAWKTAYSKFKSTRAENERYRLRHILGDHADAKVIGDIVPINPLTFLPPLFRLTFDSLVLNLESPRTLVENVSDFLHDAGSGLPKDTQFSLLTPLHISFTVSSARFALREYPLPMLSIPASRTSSPALAFDSDVVIAEEMGGERSVNWIKSVVIEENYGIYGASPLSISVPKTIMPVKSYARPTIRVLTDDVTDFAWGVSYSAATQDLMRILDTLSHATKDRSPPIGFWDKPNDQGELIQVKSDSMLIVIPNVADKWGAQPASVSSATFSTSNPKRLREAKVCAKLSSGVRFGIGFVLERACGPECPTCTGKPFDRKCRLFTFRPHYDVKLETKEVVPEVKSALDSYNGFRSDFIHMSISLESALHTREYSGPQASSIHLSPEVFEQFWAWYQLFDHALSLPIRQGSHYPRKRPVSPKFGQHLATLKYRFAISQLFLSHVYVDNSSDAWADGVTPFVGVKALIGRFQADMHQRDQESSRVTDEGPQVVHHKSFYAIEVAMKQLDLRTMLAVFPDPLKKEVQMDLSPLVSDYRTKIKTGPIPIDSPWIDIDDFDDVRTSTSTPPEVHLFRAALCPQFTYFKRPIDPGLVPQGRVVERSKFGSEDTHQCYLGKEASVTQTQLALTGARIKELQERLIRKARGTRDNGLLGVPQTGVPDAADTTGDDADDLRKKINLLNKYVAHLHKADLTSNPNASHGIHSYQMPSESVSSDDWSQFDNVYQIHSPQVFMDHIIRDVMMQYYYCSRAKRGIEYHMATRAVKFIRDQARTALVDMLQEKEQHRGPVASAQAAAIAVRNFLVGDHASSHAGEDSQYPLLDTPGPVDPLDGWSDGVSLRKSHFCLLLKPQVVLRSVSDTDSELDSVCILAAVQGKLSSFAILDDANADDPVSGKVMTRNFASISGLQVFSPSATNTSGEGSVPLEVLIDLRAENNAFDRLVPQTDASFQYDKFNRLRLRNDITSVTRTSEDGDRQHDHLHNQTDLVRVHVPRFTVSANDRHFQAISNIVTNLVLVSNAASKDRSDKLEKMVFSYDFTNLGSAADVVANMQVRLRHAFETRREAVHKLRGAGDQGQVEIYKIDAHILLLAEELNLTFDAIKMAQDKSAEHSEQKSALLLHASSSDISWRMIDRHEQLLAKLAVRDIHFYWLSRQDSSLVNTLVAGDLQAFDGSADAEWTEILSKYDEPSAHPLVKRKLFLLADWTVLPPVGGITIYERFEVTLHPMRLQIDTRIGRRIMEYVWPARRERQQATDEIETFDTLMESPVYEEPVDIVIIPGSPISPRRSSWDVSPRSRQDPHKAATSPLRRLGASRSFTDLRKARSDSLQPPTPTLHKMRSTDGLAHEVHTARQASKSGSDAKDRTLPPSKRKDIDDATEMKTRSSQKTFVWVRVNSLHLLLSIAKEDSFLCRDARIRTRDLEYRNQTWSFEELVDQFIPSGRNWRGWVKMAFQQPLVPVLPVARELIAKTKWIKSSSHSHTPDSEHRPSTPSLLPFYGRHTGHRSLTNTTASSSTAASSITASSSKTAPSAPATPTGISASGSLPPAADGRSATSPGPPKRRRTRSLFNLRRNRVSSPPPPVPPVPVPIVAPELSSEPESVQEQPEDTSEKKPRRQRALSIFKRRQPSAGVRSSVDSDASGTSMSSRPSGHTRAESNTTDESFG</sequence>
<keyword evidence="2" id="KW-0472">Membrane</keyword>
<dbReference type="InterPro" id="IPR045167">
    <property type="entry name" value="Hobbit"/>
</dbReference>
<feature type="domain" description="FMP27 WPPW motif-containing RBG unit" evidence="5">
    <location>
        <begin position="1719"/>
        <end position="2183"/>
    </location>
</feature>
<evidence type="ECO:0000313" key="6">
    <source>
        <dbReference type="EMBL" id="KZT74332.1"/>
    </source>
</evidence>
<dbReference type="InterPro" id="IPR019449">
    <property type="entry name" value="FMP27_WPPW_RBG"/>
</dbReference>
<evidence type="ECO:0000256" key="2">
    <source>
        <dbReference type="SAM" id="Phobius"/>
    </source>
</evidence>
<protein>
    <submittedName>
        <fullName evidence="6">Uncharacterized protein</fullName>
    </submittedName>
</protein>
<feature type="compositionally biased region" description="Low complexity" evidence="1">
    <location>
        <begin position="385"/>
        <end position="398"/>
    </location>
</feature>
<dbReference type="STRING" id="1314783.A0A165U357"/>
<feature type="compositionally biased region" description="Low complexity" evidence="1">
    <location>
        <begin position="2759"/>
        <end position="2795"/>
    </location>
</feature>
<feature type="compositionally biased region" description="Polar residues" evidence="1">
    <location>
        <begin position="406"/>
        <end position="426"/>
    </location>
</feature>
<keyword evidence="2" id="KW-0812">Transmembrane</keyword>
<gene>
    <name evidence="6" type="ORF">DAEQUDRAFT_761200</name>
</gene>
<feature type="transmembrane region" description="Helical" evidence="2">
    <location>
        <begin position="20"/>
        <end position="40"/>
    </location>
</feature>
<evidence type="ECO:0000259" key="4">
    <source>
        <dbReference type="SMART" id="SM01215"/>
    </source>
</evidence>
<feature type="compositionally biased region" description="Pro residues" evidence="1">
    <location>
        <begin position="2831"/>
        <end position="2843"/>
    </location>
</feature>
<dbReference type="SMART" id="SM01215">
    <property type="entry name" value="Fmp27_SW"/>
    <property type="match status" value="1"/>
</dbReference>
<feature type="domain" description="FMP27 SW motif-containing RBG unit" evidence="4">
    <location>
        <begin position="1251"/>
        <end position="1353"/>
    </location>
</feature>
<dbReference type="Pfam" id="PF10344">
    <property type="entry name" value="Hobbit"/>
    <property type="match status" value="2"/>
</dbReference>
<dbReference type="Proteomes" id="UP000076727">
    <property type="component" value="Unassembled WGS sequence"/>
</dbReference>
<evidence type="ECO:0000313" key="7">
    <source>
        <dbReference type="Proteomes" id="UP000076727"/>
    </source>
</evidence>
<evidence type="ECO:0000259" key="5">
    <source>
        <dbReference type="SMART" id="SM01216"/>
    </source>
</evidence>
<name>A0A165U357_9APHY</name>
<dbReference type="SMART" id="SM01216">
    <property type="entry name" value="Fmp27_WPPW"/>
    <property type="match status" value="1"/>
</dbReference>
<accession>A0A165U357</accession>
<organism evidence="6 7">
    <name type="scientific">Daedalea quercina L-15889</name>
    <dbReference type="NCBI Taxonomy" id="1314783"/>
    <lineage>
        <taxon>Eukaryota</taxon>
        <taxon>Fungi</taxon>
        <taxon>Dikarya</taxon>
        <taxon>Basidiomycota</taxon>
        <taxon>Agaricomycotina</taxon>
        <taxon>Agaricomycetes</taxon>
        <taxon>Polyporales</taxon>
        <taxon>Fomitopsis</taxon>
    </lineage>
</organism>
<feature type="region of interest" description="Disordered" evidence="1">
    <location>
        <begin position="2728"/>
        <end position="2918"/>
    </location>
</feature>
<feature type="compositionally biased region" description="Low complexity" evidence="1">
    <location>
        <begin position="2846"/>
        <end position="2857"/>
    </location>
</feature>
<dbReference type="EMBL" id="KV429033">
    <property type="protein sequence ID" value="KZT74332.1"/>
    <property type="molecule type" value="Genomic_DNA"/>
</dbReference>
<feature type="region of interest" description="Disordered" evidence="1">
    <location>
        <begin position="354"/>
        <end position="440"/>
    </location>
</feature>
<feature type="region of interest" description="Disordered" evidence="1">
    <location>
        <begin position="2539"/>
        <end position="2634"/>
    </location>
</feature>
<proteinExistence type="predicted"/>
<feature type="compositionally biased region" description="Basic and acidic residues" evidence="1">
    <location>
        <begin position="2613"/>
        <end position="2634"/>
    </location>
</feature>
<reference evidence="6 7" key="1">
    <citation type="journal article" date="2016" name="Mol. Biol. Evol.">
        <title>Comparative Genomics of Early-Diverging Mushroom-Forming Fungi Provides Insights into the Origins of Lignocellulose Decay Capabilities.</title>
        <authorList>
            <person name="Nagy L.G."/>
            <person name="Riley R."/>
            <person name="Tritt A."/>
            <person name="Adam C."/>
            <person name="Daum C."/>
            <person name="Floudas D."/>
            <person name="Sun H."/>
            <person name="Yadav J.S."/>
            <person name="Pangilinan J."/>
            <person name="Larsson K.H."/>
            <person name="Matsuura K."/>
            <person name="Barry K."/>
            <person name="Labutti K."/>
            <person name="Kuo R."/>
            <person name="Ohm R.A."/>
            <person name="Bhattacharya S.S."/>
            <person name="Shirouzu T."/>
            <person name="Yoshinaga Y."/>
            <person name="Martin F.M."/>
            <person name="Grigoriev I.V."/>
            <person name="Hibbett D.S."/>
        </authorList>
    </citation>
    <scope>NUCLEOTIDE SEQUENCE [LARGE SCALE GENOMIC DNA]</scope>
    <source>
        <strain evidence="6 7">L-15889</strain>
    </source>
</reference>
<dbReference type="OrthoDB" id="1562405at2759"/>
<feature type="compositionally biased region" description="Polar residues" evidence="1">
    <location>
        <begin position="2888"/>
        <end position="2918"/>
    </location>
</feature>
<dbReference type="PANTHER" id="PTHR15678">
    <property type="entry name" value="ANTIGEN MLAA-22-RELATED"/>
    <property type="match status" value="1"/>
</dbReference>
<feature type="domain" description="FMP27/BLTP2/Hobbit GFWDK motif-containing RBG unit" evidence="3">
    <location>
        <begin position="1371"/>
        <end position="1610"/>
    </location>
</feature>